<comment type="caution">
    <text evidence="2">The sequence shown here is derived from an EMBL/GenBank/DDBJ whole genome shotgun (WGS) entry which is preliminary data.</text>
</comment>
<dbReference type="RefSeq" id="WP_109603873.1">
    <property type="nucleotide sequence ID" value="NZ_QGGI01000002.1"/>
</dbReference>
<keyword evidence="1" id="KW-0472">Membrane</keyword>
<dbReference type="InterPro" id="IPR032604">
    <property type="entry name" value="DUF4897"/>
</dbReference>
<gene>
    <name evidence="2" type="ORF">C7380_102170</name>
</gene>
<dbReference type="Pfam" id="PF16238">
    <property type="entry name" value="DUF4897"/>
    <property type="match status" value="1"/>
</dbReference>
<keyword evidence="1" id="KW-0812">Transmembrane</keyword>
<accession>A0AA45HJR1</accession>
<dbReference type="Proteomes" id="UP000245921">
    <property type="component" value="Unassembled WGS sequence"/>
</dbReference>
<evidence type="ECO:0000313" key="3">
    <source>
        <dbReference type="Proteomes" id="UP000245921"/>
    </source>
</evidence>
<dbReference type="AlphaFoldDB" id="A0AA45HJR1"/>
<evidence type="ECO:0000256" key="1">
    <source>
        <dbReference type="SAM" id="Phobius"/>
    </source>
</evidence>
<organism evidence="2 3">
    <name type="scientific">Oceanotoga teriensis</name>
    <dbReference type="NCBI Taxonomy" id="515440"/>
    <lineage>
        <taxon>Bacteria</taxon>
        <taxon>Thermotogati</taxon>
        <taxon>Thermotogota</taxon>
        <taxon>Thermotogae</taxon>
        <taxon>Petrotogales</taxon>
        <taxon>Petrotogaceae</taxon>
        <taxon>Oceanotoga</taxon>
    </lineage>
</organism>
<proteinExistence type="predicted"/>
<sequence>MNQKAPRKSNFNFIIITIIFFGGLTLFQFFMMKNMKTDFDIVNSSTYFTIREDFNVEINTDVTFKANDEKSYTNMVRNFNTPDEEKFKVYNDQFKELNEKIGKNMTTISYQSTVTENNPEMSVNESVLIEGLLEKKEDNLYEFSLKGQPFNVKDNVYIYFPENWVIEKIDPAPNKIANNFVLYSNSGNMDFPIILFRINQ</sequence>
<feature type="transmembrane region" description="Helical" evidence="1">
    <location>
        <begin position="12"/>
        <end position="31"/>
    </location>
</feature>
<reference evidence="2 3" key="1">
    <citation type="submission" date="2018-05" db="EMBL/GenBank/DDBJ databases">
        <title>Genomic Encyclopedia of Type Strains, Phase IV (KMG-IV): sequencing the most valuable type-strain genomes for metagenomic binning, comparative biology and taxonomic classification.</title>
        <authorList>
            <person name="Goeker M."/>
        </authorList>
    </citation>
    <scope>NUCLEOTIDE SEQUENCE [LARGE SCALE GENOMIC DNA]</scope>
    <source>
        <strain evidence="2 3">DSM 24906</strain>
    </source>
</reference>
<evidence type="ECO:0000313" key="2">
    <source>
        <dbReference type="EMBL" id="PWJ96253.1"/>
    </source>
</evidence>
<dbReference type="EMBL" id="QGGI01000002">
    <property type="protein sequence ID" value="PWJ96253.1"/>
    <property type="molecule type" value="Genomic_DNA"/>
</dbReference>
<keyword evidence="3" id="KW-1185">Reference proteome</keyword>
<protein>
    <submittedName>
        <fullName evidence="2">Uncharacterized protein DUF4897</fullName>
    </submittedName>
</protein>
<name>A0AA45HJR1_9BACT</name>
<keyword evidence="1" id="KW-1133">Transmembrane helix</keyword>